<comment type="caution">
    <text evidence="1">The sequence shown here is derived from an EMBL/GenBank/DDBJ whole genome shotgun (WGS) entry which is preliminary data.</text>
</comment>
<evidence type="ECO:0000313" key="2">
    <source>
        <dbReference type="Proteomes" id="UP000005561"/>
    </source>
</evidence>
<sequence>MRQISETDISCLPSEQLHFSVRGAPPEPSVIRQHPQTFMKNILGG</sequence>
<gene>
    <name evidence="1" type="ORF">BRYFOR_09743</name>
</gene>
<evidence type="ECO:0000313" key="1">
    <source>
        <dbReference type="EMBL" id="EET58302.1"/>
    </source>
</evidence>
<name>C6LM43_9FIRM</name>
<reference evidence="1" key="1">
    <citation type="submission" date="2009-07" db="EMBL/GenBank/DDBJ databases">
        <authorList>
            <person name="Weinstock G."/>
            <person name="Sodergren E."/>
            <person name="Clifton S."/>
            <person name="Fulton L."/>
            <person name="Fulton B."/>
            <person name="Courtney L."/>
            <person name="Fronick C."/>
            <person name="Harrison M."/>
            <person name="Strong C."/>
            <person name="Farmer C."/>
            <person name="Delahaunty K."/>
            <person name="Markovic C."/>
            <person name="Hall O."/>
            <person name="Minx P."/>
            <person name="Tomlinson C."/>
            <person name="Mitreva M."/>
            <person name="Nelson J."/>
            <person name="Hou S."/>
            <person name="Wollam A."/>
            <person name="Pepin K.H."/>
            <person name="Johnson M."/>
            <person name="Bhonagiri V."/>
            <person name="Nash W.E."/>
            <person name="Warren W."/>
            <person name="Chinwalla A."/>
            <person name="Mardis E.R."/>
            <person name="Wilson R.K."/>
        </authorList>
    </citation>
    <scope>NUCLEOTIDE SEQUENCE [LARGE SCALE GENOMIC DNA]</scope>
    <source>
        <strain evidence="1">DSM 14469</strain>
    </source>
</reference>
<accession>C6LM43</accession>
<dbReference type="EMBL" id="ACCL02000037">
    <property type="protein sequence ID" value="EET58302.1"/>
    <property type="molecule type" value="Genomic_DNA"/>
</dbReference>
<dbReference type="Proteomes" id="UP000005561">
    <property type="component" value="Unassembled WGS sequence"/>
</dbReference>
<proteinExistence type="predicted"/>
<protein>
    <submittedName>
        <fullName evidence="1">Uncharacterized protein</fullName>
    </submittedName>
</protein>
<organism evidence="1 2">
    <name type="scientific">Marvinbryantia formatexigens DSM 14469</name>
    <dbReference type="NCBI Taxonomy" id="478749"/>
    <lineage>
        <taxon>Bacteria</taxon>
        <taxon>Bacillati</taxon>
        <taxon>Bacillota</taxon>
        <taxon>Clostridia</taxon>
        <taxon>Lachnospirales</taxon>
        <taxon>Lachnospiraceae</taxon>
        <taxon>Marvinbryantia</taxon>
    </lineage>
</organism>
<dbReference type="AlphaFoldDB" id="C6LM43"/>
<keyword evidence="2" id="KW-1185">Reference proteome</keyword>